<dbReference type="STRING" id="44941.A0A397V715"/>
<gene>
    <name evidence="6" type="ORF">C2G38_2092608</name>
</gene>
<dbReference type="GO" id="GO:0005524">
    <property type="term" value="F:ATP binding"/>
    <property type="evidence" value="ECO:0007669"/>
    <property type="project" value="InterPro"/>
</dbReference>
<keyword evidence="2 3" id="KW-0802">TPR repeat</keyword>
<evidence type="ECO:0000259" key="5">
    <source>
        <dbReference type="PROSITE" id="PS50011"/>
    </source>
</evidence>
<evidence type="ECO:0000256" key="1">
    <source>
        <dbReference type="ARBA" id="ARBA00022737"/>
    </source>
</evidence>
<keyword evidence="7" id="KW-1185">Reference proteome</keyword>
<dbReference type="PROSITE" id="PS50011">
    <property type="entry name" value="PROTEIN_KINASE_DOM"/>
    <property type="match status" value="1"/>
</dbReference>
<feature type="non-terminal residue" evidence="6">
    <location>
        <position position="1"/>
    </location>
</feature>
<organism evidence="6 7">
    <name type="scientific">Gigaspora rosea</name>
    <dbReference type="NCBI Taxonomy" id="44941"/>
    <lineage>
        <taxon>Eukaryota</taxon>
        <taxon>Fungi</taxon>
        <taxon>Fungi incertae sedis</taxon>
        <taxon>Mucoromycota</taxon>
        <taxon>Glomeromycotina</taxon>
        <taxon>Glomeromycetes</taxon>
        <taxon>Diversisporales</taxon>
        <taxon>Gigasporaceae</taxon>
        <taxon>Gigaspora</taxon>
    </lineage>
</organism>
<dbReference type="InterPro" id="IPR000719">
    <property type="entry name" value="Prot_kinase_dom"/>
</dbReference>
<dbReference type="PROSITE" id="PS50005">
    <property type="entry name" value="TPR"/>
    <property type="match status" value="4"/>
</dbReference>
<proteinExistence type="predicted"/>
<dbReference type="SMART" id="SM00028">
    <property type="entry name" value="TPR"/>
    <property type="match status" value="6"/>
</dbReference>
<dbReference type="EMBL" id="QKWP01000726">
    <property type="protein sequence ID" value="RIB15733.1"/>
    <property type="molecule type" value="Genomic_DNA"/>
</dbReference>
<feature type="coiled-coil region" evidence="4">
    <location>
        <begin position="235"/>
        <end position="262"/>
    </location>
</feature>
<dbReference type="Pfam" id="PF00069">
    <property type="entry name" value="Pkinase"/>
    <property type="match status" value="1"/>
</dbReference>
<dbReference type="GO" id="GO:0004672">
    <property type="term" value="F:protein kinase activity"/>
    <property type="evidence" value="ECO:0007669"/>
    <property type="project" value="InterPro"/>
</dbReference>
<dbReference type="PANTHER" id="PTHR44943">
    <property type="entry name" value="CELLULOSE SYNTHASE OPERON PROTEIN C"/>
    <property type="match status" value="1"/>
</dbReference>
<dbReference type="InterPro" id="IPR051685">
    <property type="entry name" value="Ycf3/AcsC/BcsC/TPR_MFPF"/>
</dbReference>
<dbReference type="OrthoDB" id="4062651at2759"/>
<keyword evidence="4" id="KW-0175">Coiled coil</keyword>
<dbReference type="SUPFAM" id="SSF48452">
    <property type="entry name" value="TPR-like"/>
    <property type="match status" value="2"/>
</dbReference>
<dbReference type="SMART" id="SM00220">
    <property type="entry name" value="S_TKc"/>
    <property type="match status" value="1"/>
</dbReference>
<dbReference type="InterPro" id="IPR019734">
    <property type="entry name" value="TPR_rpt"/>
</dbReference>
<dbReference type="Gene3D" id="1.10.510.10">
    <property type="entry name" value="Transferase(Phosphotransferase) domain 1"/>
    <property type="match status" value="1"/>
</dbReference>
<evidence type="ECO:0000256" key="4">
    <source>
        <dbReference type="SAM" id="Coils"/>
    </source>
</evidence>
<dbReference type="InterPro" id="IPR011009">
    <property type="entry name" value="Kinase-like_dom_sf"/>
</dbReference>
<feature type="repeat" description="TPR" evidence="3">
    <location>
        <begin position="52"/>
        <end position="85"/>
    </location>
</feature>
<dbReference type="InterPro" id="IPR011990">
    <property type="entry name" value="TPR-like_helical_dom_sf"/>
</dbReference>
<evidence type="ECO:0000256" key="2">
    <source>
        <dbReference type="ARBA" id="ARBA00022803"/>
    </source>
</evidence>
<comment type="caution">
    <text evidence="6">The sequence shown here is derived from an EMBL/GenBank/DDBJ whole genome shotgun (WGS) entry which is preliminary data.</text>
</comment>
<dbReference type="PANTHER" id="PTHR44943:SF4">
    <property type="entry name" value="TPR REPEAT-CONTAINING PROTEIN MJ0798"/>
    <property type="match status" value="1"/>
</dbReference>
<protein>
    <recommendedName>
        <fullName evidence="5">Protein kinase domain-containing protein</fullName>
    </recommendedName>
</protein>
<feature type="domain" description="Protein kinase" evidence="5">
    <location>
        <begin position="1"/>
        <end position="390"/>
    </location>
</feature>
<feature type="repeat" description="TPR" evidence="3">
    <location>
        <begin position="18"/>
        <end position="51"/>
    </location>
</feature>
<name>A0A397V715_9GLOM</name>
<evidence type="ECO:0000313" key="6">
    <source>
        <dbReference type="EMBL" id="RIB15733.1"/>
    </source>
</evidence>
<evidence type="ECO:0000256" key="3">
    <source>
        <dbReference type="PROSITE-ProRule" id="PRU00339"/>
    </source>
</evidence>
<keyword evidence="1" id="KW-0677">Repeat</keyword>
<feature type="repeat" description="TPR" evidence="3">
    <location>
        <begin position="188"/>
        <end position="221"/>
    </location>
</feature>
<accession>A0A397V715</accession>
<evidence type="ECO:0000313" key="7">
    <source>
        <dbReference type="Proteomes" id="UP000266673"/>
    </source>
</evidence>
<dbReference type="AlphaFoldDB" id="A0A397V715"/>
<feature type="repeat" description="TPR" evidence="3">
    <location>
        <begin position="131"/>
        <end position="164"/>
    </location>
</feature>
<dbReference type="Gene3D" id="1.25.40.10">
    <property type="entry name" value="Tetratricopeptide repeat domain"/>
    <property type="match status" value="3"/>
</dbReference>
<dbReference type="Proteomes" id="UP000266673">
    <property type="component" value="Unassembled WGS sequence"/>
</dbReference>
<sequence>NLRKINLNELLIIRQNNTFALRIRGTIYRMMSRYEESLVDLNKSLEIEPNNAFALRIRGDTYRMMSRYEESLVDLNKSLEIEPNNAEALRICEESLVHLNKSLEIEPYNVLICEELITDLNKLLIIRQNNAFALRIRGATYRIINRFEESLADFNKSLAIEPSAEALRIREELLVILNKSLEIEPYNLFSLRIRGDTYRMMSIYEDSLADLNKLLEIEPNNAEALRIREDTYLMMNRYEELLADLNKLLEIDSNNAETLRNRGATYRIMGRYEESLASLSKKLKESASKGDVYGVMPYIAPEILLGEQYTKASDIYSMGVIMAELSTGKRPFYDYTFDFRLASNICNGLRPGFSERTPRCFIELAKQCMDSNPCNRPTAKDISSNLSKWRTIITNLQCQYLTKNMILKGVLFLQMTRSHKLPCRITKVQSILVS</sequence>
<reference evidence="6 7" key="1">
    <citation type="submission" date="2018-06" db="EMBL/GenBank/DDBJ databases">
        <title>Comparative genomics reveals the genomic features of Rhizophagus irregularis, R. cerebriforme, R. diaphanum and Gigaspora rosea, and their symbiotic lifestyle signature.</title>
        <authorList>
            <person name="Morin E."/>
            <person name="San Clemente H."/>
            <person name="Chen E.C.H."/>
            <person name="De La Providencia I."/>
            <person name="Hainaut M."/>
            <person name="Kuo A."/>
            <person name="Kohler A."/>
            <person name="Murat C."/>
            <person name="Tang N."/>
            <person name="Roy S."/>
            <person name="Loubradou J."/>
            <person name="Henrissat B."/>
            <person name="Grigoriev I.V."/>
            <person name="Corradi N."/>
            <person name="Roux C."/>
            <person name="Martin F.M."/>
        </authorList>
    </citation>
    <scope>NUCLEOTIDE SEQUENCE [LARGE SCALE GENOMIC DNA]</scope>
    <source>
        <strain evidence="6 7">DAOM 194757</strain>
    </source>
</reference>
<dbReference type="SUPFAM" id="SSF56112">
    <property type="entry name" value="Protein kinase-like (PK-like)"/>
    <property type="match status" value="1"/>
</dbReference>